<dbReference type="PROSITE" id="PS50222">
    <property type="entry name" value="EF_HAND_2"/>
    <property type="match status" value="2"/>
</dbReference>
<dbReference type="PROSITE" id="PS50011">
    <property type="entry name" value="PROTEIN_KINASE_DOM"/>
    <property type="match status" value="1"/>
</dbReference>
<keyword evidence="4" id="KW-0547">Nucleotide-binding</keyword>
<dbReference type="GO" id="GO:0005524">
    <property type="term" value="F:ATP binding"/>
    <property type="evidence" value="ECO:0007669"/>
    <property type="project" value="UniProtKB-KW"/>
</dbReference>
<name>A0AA36J5U8_9DINO</name>
<protein>
    <recommendedName>
        <fullName evidence="14">Calcium-dependent protein kinase</fullName>
    </recommendedName>
</protein>
<dbReference type="Gene3D" id="3.30.200.20">
    <property type="entry name" value="Phosphorylase Kinase, domain 1"/>
    <property type="match status" value="1"/>
</dbReference>
<organism evidence="12 13">
    <name type="scientific">Effrenium voratum</name>
    <dbReference type="NCBI Taxonomy" id="2562239"/>
    <lineage>
        <taxon>Eukaryota</taxon>
        <taxon>Sar</taxon>
        <taxon>Alveolata</taxon>
        <taxon>Dinophyceae</taxon>
        <taxon>Suessiales</taxon>
        <taxon>Symbiodiniaceae</taxon>
        <taxon>Effrenium</taxon>
    </lineage>
</organism>
<reference evidence="12" key="1">
    <citation type="submission" date="2023-08" db="EMBL/GenBank/DDBJ databases">
        <authorList>
            <person name="Chen Y."/>
            <person name="Shah S."/>
            <person name="Dougan E. K."/>
            <person name="Thang M."/>
            <person name="Chan C."/>
        </authorList>
    </citation>
    <scope>NUCLEOTIDE SEQUENCE</scope>
</reference>
<evidence type="ECO:0000256" key="6">
    <source>
        <dbReference type="ARBA" id="ARBA00022837"/>
    </source>
</evidence>
<dbReference type="GO" id="GO:0004674">
    <property type="term" value="F:protein serine/threonine kinase activity"/>
    <property type="evidence" value="ECO:0007669"/>
    <property type="project" value="UniProtKB-KW"/>
</dbReference>
<dbReference type="Gene3D" id="1.10.238.10">
    <property type="entry name" value="EF-hand"/>
    <property type="match status" value="1"/>
</dbReference>
<keyword evidence="13" id="KW-1185">Reference proteome</keyword>
<keyword evidence="5" id="KW-0418">Kinase</keyword>
<keyword evidence="7" id="KW-0067">ATP-binding</keyword>
<evidence type="ECO:0000259" key="10">
    <source>
        <dbReference type="PROSITE" id="PS50011"/>
    </source>
</evidence>
<dbReference type="SUPFAM" id="SSF47473">
    <property type="entry name" value="EF-hand"/>
    <property type="match status" value="1"/>
</dbReference>
<feature type="region of interest" description="Disordered" evidence="9">
    <location>
        <begin position="94"/>
        <end position="113"/>
    </location>
</feature>
<feature type="domain" description="EF-hand" evidence="11">
    <location>
        <begin position="660"/>
        <end position="695"/>
    </location>
</feature>
<keyword evidence="3" id="KW-0808">Transferase</keyword>
<feature type="domain" description="EF-hand" evidence="11">
    <location>
        <begin position="696"/>
        <end position="731"/>
    </location>
</feature>
<proteinExistence type="inferred from homology"/>
<dbReference type="InterPro" id="IPR050205">
    <property type="entry name" value="CDPK_Ser/Thr_kinases"/>
</dbReference>
<dbReference type="Pfam" id="PF13202">
    <property type="entry name" value="EF-hand_5"/>
    <property type="match status" value="1"/>
</dbReference>
<dbReference type="Pfam" id="PF00069">
    <property type="entry name" value="Pkinase"/>
    <property type="match status" value="1"/>
</dbReference>
<feature type="domain" description="Protein kinase" evidence="10">
    <location>
        <begin position="270"/>
        <end position="547"/>
    </location>
</feature>
<evidence type="ECO:0000256" key="7">
    <source>
        <dbReference type="ARBA" id="ARBA00022840"/>
    </source>
</evidence>
<evidence type="ECO:0000256" key="8">
    <source>
        <dbReference type="ARBA" id="ARBA00024334"/>
    </source>
</evidence>
<dbReference type="Proteomes" id="UP001178507">
    <property type="component" value="Unassembled WGS sequence"/>
</dbReference>
<dbReference type="InterPro" id="IPR002048">
    <property type="entry name" value="EF_hand_dom"/>
</dbReference>
<dbReference type="InterPro" id="IPR000719">
    <property type="entry name" value="Prot_kinase_dom"/>
</dbReference>
<dbReference type="GO" id="GO:0005509">
    <property type="term" value="F:calcium ion binding"/>
    <property type="evidence" value="ECO:0007669"/>
    <property type="project" value="InterPro"/>
</dbReference>
<evidence type="ECO:0000313" key="13">
    <source>
        <dbReference type="Proteomes" id="UP001178507"/>
    </source>
</evidence>
<evidence type="ECO:0000313" key="12">
    <source>
        <dbReference type="EMBL" id="CAJ1399659.1"/>
    </source>
</evidence>
<comment type="caution">
    <text evidence="12">The sequence shown here is derived from an EMBL/GenBank/DDBJ whole genome shotgun (WGS) entry which is preliminary data.</text>
</comment>
<dbReference type="PROSITE" id="PS00018">
    <property type="entry name" value="EF_HAND_1"/>
    <property type="match status" value="2"/>
</dbReference>
<dbReference type="Pfam" id="PF13499">
    <property type="entry name" value="EF-hand_7"/>
    <property type="match status" value="1"/>
</dbReference>
<dbReference type="InterPro" id="IPR018247">
    <property type="entry name" value="EF_Hand_1_Ca_BS"/>
</dbReference>
<evidence type="ECO:0000256" key="3">
    <source>
        <dbReference type="ARBA" id="ARBA00022679"/>
    </source>
</evidence>
<dbReference type="AlphaFoldDB" id="A0AA36J5U8"/>
<dbReference type="CDD" id="cd00051">
    <property type="entry name" value="EFh"/>
    <property type="match status" value="1"/>
</dbReference>
<evidence type="ECO:0000259" key="11">
    <source>
        <dbReference type="PROSITE" id="PS50222"/>
    </source>
</evidence>
<comment type="cofactor">
    <cofactor evidence="1">
        <name>Mg(2+)</name>
        <dbReference type="ChEBI" id="CHEBI:18420"/>
    </cofactor>
</comment>
<gene>
    <name evidence="12" type="ORF">EVOR1521_LOCUS23156</name>
</gene>
<dbReference type="SUPFAM" id="SSF56112">
    <property type="entry name" value="Protein kinase-like (PK-like)"/>
    <property type="match status" value="1"/>
</dbReference>
<keyword evidence="2" id="KW-0723">Serine/threonine-protein kinase</keyword>
<evidence type="ECO:0000256" key="2">
    <source>
        <dbReference type="ARBA" id="ARBA00022527"/>
    </source>
</evidence>
<evidence type="ECO:0000256" key="1">
    <source>
        <dbReference type="ARBA" id="ARBA00001946"/>
    </source>
</evidence>
<dbReference type="SMART" id="SM00054">
    <property type="entry name" value="EFh"/>
    <property type="match status" value="3"/>
</dbReference>
<evidence type="ECO:0008006" key="14">
    <source>
        <dbReference type="Google" id="ProtNLM"/>
    </source>
</evidence>
<dbReference type="PANTHER" id="PTHR24349">
    <property type="entry name" value="SERINE/THREONINE-PROTEIN KINASE"/>
    <property type="match status" value="1"/>
</dbReference>
<dbReference type="EMBL" id="CAUJNA010003343">
    <property type="protein sequence ID" value="CAJ1399659.1"/>
    <property type="molecule type" value="Genomic_DNA"/>
</dbReference>
<evidence type="ECO:0000256" key="4">
    <source>
        <dbReference type="ARBA" id="ARBA00022741"/>
    </source>
</evidence>
<dbReference type="InterPro" id="IPR011992">
    <property type="entry name" value="EF-hand-dom_pair"/>
</dbReference>
<evidence type="ECO:0000256" key="9">
    <source>
        <dbReference type="SAM" id="MobiDB-lite"/>
    </source>
</evidence>
<sequence>MRLELPWVALERGGPEASTERAQMAQQGFYALLHGGRLADAVLAFNPQTTLTEALLRPPAEKPADLQDLSQAVIDSVKAADGKAQITVPAAQNGMAKKGARDDGNAFPSPSNRALSVPWPPIAAICGTGHWPPRQLQQQWQNLPEGVKESTYKTVDTFLSHTGSEKSNTRVLFRKYATGTDTEGLPALSISQAHGLVDELIDKLKLPSSFFYDLDVQFGQFDFNGDGMLNAAETQRLVKGVLKERRAGSGHTPENAEELVPFKTLQKGGFVVLRELGRGGQGVMYLAKKEADGGLFDCRDEDDTEYCIKFYYKKDSNAGTVNELVDEFSRMKDFDNEYVARTYETFQDQDFYYLVNEPYFGGDWTKLACKAYDRSVHMNEDWWRQLFRQCLEGLDYLHKMAQMHCDIKEPNIMTRCDDDFRHPRIVYIDFGLSQHFARKAHNISGTPGYIPPETWQEQVWFPSGDIFSLGVVWFQMLAGRVPTGDKRGIFQEAADLQQIGRVTCDAPPPWHQFPAQWRQLGGLVASMLQKQKILRPRAEALLKDTWFASNSDASLPPANLARMVGQSKAAVCRSDLVNELCALCNLRELRSLRQRLDQLAREGGPAPPNMPVTSAKFRQVAAGYGVGEEILNNFMENVAQGPYVQHAELLNEVMQEKEKRSNQLVTNLFNEMDKDGNGRLSRSELRAMLQSDAFDCTYEDVDEVLDSMDSNHDGDVDFDEMKRAIMEDGRIAMKDEADRGERPRWGWLGLGF</sequence>
<dbReference type="Gene3D" id="1.10.510.10">
    <property type="entry name" value="Transferase(Phosphotransferase) domain 1"/>
    <property type="match status" value="1"/>
</dbReference>
<keyword evidence="6" id="KW-0106">Calcium</keyword>
<dbReference type="SMART" id="SM00220">
    <property type="entry name" value="S_TKc"/>
    <property type="match status" value="1"/>
</dbReference>
<comment type="similarity">
    <text evidence="8">Belongs to the protein kinase superfamily. Ser/Thr protein kinase family. CDPK subfamily.</text>
</comment>
<dbReference type="InterPro" id="IPR011009">
    <property type="entry name" value="Kinase-like_dom_sf"/>
</dbReference>
<accession>A0AA36J5U8</accession>
<evidence type="ECO:0000256" key="5">
    <source>
        <dbReference type="ARBA" id="ARBA00022777"/>
    </source>
</evidence>